<comment type="cofactor">
    <cofactor evidence="1">
        <name>thiamine diphosphate</name>
        <dbReference type="ChEBI" id="CHEBI:58937"/>
    </cofactor>
</comment>
<dbReference type="Pfam" id="PF02779">
    <property type="entry name" value="Transket_pyr"/>
    <property type="match status" value="1"/>
</dbReference>
<dbReference type="Pfam" id="PF16870">
    <property type="entry name" value="OxoGdeHyase_C"/>
    <property type="match status" value="1"/>
</dbReference>
<dbReference type="OrthoDB" id="9759785at2"/>
<keyword evidence="7 13" id="KW-0560">Oxidoreductase</keyword>
<dbReference type="InterPro" id="IPR005475">
    <property type="entry name" value="Transketolase-like_Pyr-bd"/>
</dbReference>
<dbReference type="NCBIfam" id="TIGR00239">
    <property type="entry name" value="2oxo_dh_E1"/>
    <property type="match status" value="1"/>
</dbReference>
<dbReference type="KEGG" id="pcor:KS4_29940"/>
<dbReference type="PIRSF" id="PIRSF000157">
    <property type="entry name" value="Oxoglu_dh_E1"/>
    <property type="match status" value="1"/>
</dbReference>
<dbReference type="GO" id="GO:0006096">
    <property type="term" value="P:glycolytic process"/>
    <property type="evidence" value="ECO:0007669"/>
    <property type="project" value="UniProtKB-KW"/>
</dbReference>
<dbReference type="Gene3D" id="3.40.50.12470">
    <property type="match status" value="1"/>
</dbReference>
<dbReference type="InterPro" id="IPR011603">
    <property type="entry name" value="2oxoglutarate_DH_E1"/>
</dbReference>
<dbReference type="Gene3D" id="1.10.287.1150">
    <property type="entry name" value="TPP helical domain"/>
    <property type="match status" value="1"/>
</dbReference>
<comment type="function">
    <text evidence="2">E1 component of the 2-oxoglutarate dehydrogenase (OGDH) complex which catalyzes the decarboxylation of 2-oxoglutarate, the first step in the conversion of 2-oxoglutarate to succinyl-CoA and CO(2).</text>
</comment>
<dbReference type="GO" id="GO:0004591">
    <property type="term" value="F:oxoglutarate dehydrogenase (succinyl-transferring) activity"/>
    <property type="evidence" value="ECO:0007669"/>
    <property type="project" value="UniProtKB-EC"/>
</dbReference>
<organism evidence="13 14">
    <name type="scientific">Poriferisphaera corsica</name>
    <dbReference type="NCBI Taxonomy" id="2528020"/>
    <lineage>
        <taxon>Bacteria</taxon>
        <taxon>Pseudomonadati</taxon>
        <taxon>Planctomycetota</taxon>
        <taxon>Phycisphaerae</taxon>
        <taxon>Phycisphaerales</taxon>
        <taxon>Phycisphaeraceae</taxon>
        <taxon>Poriferisphaera</taxon>
    </lineage>
</organism>
<dbReference type="FunFam" id="3.40.50.12470:FF:000009">
    <property type="entry name" value="2-oxoglutarate dehydrogenase E1 component"/>
    <property type="match status" value="1"/>
</dbReference>
<keyword evidence="8" id="KW-0786">Thiamine pyrophosphate</keyword>
<dbReference type="InterPro" id="IPR001017">
    <property type="entry name" value="DH_E1"/>
</dbReference>
<dbReference type="GO" id="GO:0006099">
    <property type="term" value="P:tricarboxylic acid cycle"/>
    <property type="evidence" value="ECO:0007669"/>
    <property type="project" value="TreeGrafter"/>
</dbReference>
<evidence type="ECO:0000256" key="8">
    <source>
        <dbReference type="ARBA" id="ARBA00023052"/>
    </source>
</evidence>
<dbReference type="Pfam" id="PF16078">
    <property type="entry name" value="2-oxogl_dehyd_N"/>
    <property type="match status" value="1"/>
</dbReference>
<feature type="domain" description="Transketolase-like pyrimidine-binding" evidence="12">
    <location>
        <begin position="613"/>
        <end position="806"/>
    </location>
</feature>
<comment type="catalytic activity">
    <reaction evidence="11">
        <text>N(6)-[(R)-lipoyl]-L-lysyl-[protein] + 2-oxoglutarate + H(+) = N(6)-[(R)-S(8)-succinyldihydrolipoyl]-L-lysyl-[protein] + CO2</text>
        <dbReference type="Rhea" id="RHEA:12188"/>
        <dbReference type="Rhea" id="RHEA-COMP:10474"/>
        <dbReference type="Rhea" id="RHEA-COMP:20092"/>
        <dbReference type="ChEBI" id="CHEBI:15378"/>
        <dbReference type="ChEBI" id="CHEBI:16526"/>
        <dbReference type="ChEBI" id="CHEBI:16810"/>
        <dbReference type="ChEBI" id="CHEBI:83099"/>
        <dbReference type="ChEBI" id="CHEBI:83120"/>
        <dbReference type="EC" id="1.2.4.2"/>
    </reaction>
</comment>
<dbReference type="SUPFAM" id="SSF52518">
    <property type="entry name" value="Thiamin diphosphate-binding fold (THDP-binding)"/>
    <property type="match status" value="2"/>
</dbReference>
<comment type="subunit">
    <text evidence="4">Homodimer. Part of the 2-oxoglutarate dehydrogenase (OGDH) complex composed of E1 (2-oxoglutarate dehydrogenase), E2 (dihydrolipoamide succinyltransferase) and E3 (dihydrolipoamide dehydrogenase); the complex contains multiple copies of the three enzymatic components (E1, E2 and E3).</text>
</comment>
<dbReference type="SMART" id="SM00861">
    <property type="entry name" value="Transket_pyr"/>
    <property type="match status" value="1"/>
</dbReference>
<dbReference type="Pfam" id="PF00676">
    <property type="entry name" value="E1_dh"/>
    <property type="match status" value="1"/>
</dbReference>
<sequence length="956" mass="108570">MAGQPNWPNGTNLAYVEHLYELYLNDPHAVDEGWRKQFEQWQGGPRLQVNERLGPRFKARSLFNPVPTNGNGNGHAVIANGNGAMPPGSVPVPSGHVSISDMSSLQHRLDQLIRNYRVRGHIVANIDPLGIVNESPTELEPRYYGFTPEDMNCPVFTTNVPGETLSEVISNLEETYCRNIGVQFMHIDNLQVREWLQRKMESTRNRTKLTRKEQIRILTRLTDAVIFEEFIQRKFIGAKSFSLEGAESVIPLLDLALETAGDQGVREIVIGMAHRGRLNVLANIMGKSPQKIFREFEDVDPRRYWGGGDVKYHLGYSSDWRTRHGHNLHLSLCFNPSHLEYVNTVAMGRMRAKQDKSGLGTRGEKGMVMLIHGDAAFAGEGIIQETLNLSNLPGYTVGGTLHIVVNNQIGFTTGAKQARSCRYATDVAKMLQIPIFHVNGEEPEAVAQVVRLAMEFRMEFKRDVVIDMYCYRKRGHNESDEPSYTQPYMYSKIAKRKPVRENYLDHLLKLGGVTRGDADRIALRRTELLEKDLTAARSDHFVHDKMWVLEGKWSGYYGGSEHDADEVMTGIEKETLCKYLTRMTQTPDTFKLHPKLKRFMNNRLEMAEGKRPLDWSAGESLAYAALAVAGHRIRISGQDAQRGTFSHRHAVLSDYSDGHEYNVLQHVAEEQATVEVYNSPLSESGVLGFDYGYSLETPNSLVIWEAQFGDFANVAQVIIDQFIASAEDKWRRLSGLVMLLPHGFEGQGPEHSSARLERFLALAAQDNFQVVQPSTPAQVFHLLRRQMVRRWRKPLVVMTPKSLLRNPKCVSDLDDLTTGTFKRVIRDEKADTKKVTRVLLCSGRVYYDLIERREQLGRDDIAIARIEQFYPFPDDELRMLLMRHSDDVPVIWVQDEPENMGAWPFLRMKFGDRIYDRQRFLASTRAASASPATGSRAAHLLEQDELISEAFCKGLH</sequence>
<evidence type="ECO:0000256" key="9">
    <source>
        <dbReference type="ARBA" id="ARBA00023152"/>
    </source>
</evidence>
<dbReference type="PANTHER" id="PTHR23152">
    <property type="entry name" value="2-OXOGLUTARATE DEHYDROGENASE"/>
    <property type="match status" value="1"/>
</dbReference>
<evidence type="ECO:0000256" key="4">
    <source>
        <dbReference type="ARBA" id="ARBA00011301"/>
    </source>
</evidence>
<reference evidence="13 14" key="1">
    <citation type="submission" date="2019-02" db="EMBL/GenBank/DDBJ databases">
        <title>Deep-cultivation of Planctomycetes and their phenomic and genomic characterization uncovers novel biology.</title>
        <authorList>
            <person name="Wiegand S."/>
            <person name="Jogler M."/>
            <person name="Boedeker C."/>
            <person name="Pinto D."/>
            <person name="Vollmers J."/>
            <person name="Rivas-Marin E."/>
            <person name="Kohn T."/>
            <person name="Peeters S.H."/>
            <person name="Heuer A."/>
            <person name="Rast P."/>
            <person name="Oberbeckmann S."/>
            <person name="Bunk B."/>
            <person name="Jeske O."/>
            <person name="Meyerdierks A."/>
            <person name="Storesund J.E."/>
            <person name="Kallscheuer N."/>
            <person name="Luecker S."/>
            <person name="Lage O.M."/>
            <person name="Pohl T."/>
            <person name="Merkel B.J."/>
            <person name="Hornburger P."/>
            <person name="Mueller R.-W."/>
            <person name="Bruemmer F."/>
            <person name="Labrenz M."/>
            <person name="Spormann A.M."/>
            <person name="Op den Camp H."/>
            <person name="Overmann J."/>
            <person name="Amann R."/>
            <person name="Jetten M.S.M."/>
            <person name="Mascher T."/>
            <person name="Medema M.H."/>
            <person name="Devos D.P."/>
            <person name="Kaster A.-K."/>
            <person name="Ovreas L."/>
            <person name="Rohde M."/>
            <person name="Galperin M.Y."/>
            <person name="Jogler C."/>
        </authorList>
    </citation>
    <scope>NUCLEOTIDE SEQUENCE [LARGE SCALE GENOMIC DNA]</scope>
    <source>
        <strain evidence="13 14">KS4</strain>
    </source>
</reference>
<evidence type="ECO:0000256" key="5">
    <source>
        <dbReference type="ARBA" id="ARBA00012280"/>
    </source>
</evidence>
<dbReference type="Proteomes" id="UP000317369">
    <property type="component" value="Chromosome"/>
</dbReference>
<dbReference type="EMBL" id="CP036425">
    <property type="protein sequence ID" value="QDU34917.1"/>
    <property type="molecule type" value="Genomic_DNA"/>
</dbReference>
<dbReference type="NCBIfam" id="NF008907">
    <property type="entry name" value="PRK12270.1"/>
    <property type="match status" value="1"/>
</dbReference>
<name>A0A517YXG3_9BACT</name>
<dbReference type="InterPro" id="IPR029061">
    <property type="entry name" value="THDP-binding"/>
</dbReference>
<dbReference type="GO" id="GO:0005829">
    <property type="term" value="C:cytosol"/>
    <property type="evidence" value="ECO:0007669"/>
    <property type="project" value="TreeGrafter"/>
</dbReference>
<evidence type="ECO:0000256" key="1">
    <source>
        <dbReference type="ARBA" id="ARBA00001964"/>
    </source>
</evidence>
<proteinExistence type="inferred from homology"/>
<accession>A0A517YXG3</accession>
<evidence type="ECO:0000259" key="12">
    <source>
        <dbReference type="SMART" id="SM00861"/>
    </source>
</evidence>
<evidence type="ECO:0000256" key="3">
    <source>
        <dbReference type="ARBA" id="ARBA00006936"/>
    </source>
</evidence>
<evidence type="ECO:0000256" key="2">
    <source>
        <dbReference type="ARBA" id="ARBA00003906"/>
    </source>
</evidence>
<evidence type="ECO:0000256" key="11">
    <source>
        <dbReference type="ARBA" id="ARBA00051911"/>
    </source>
</evidence>
<evidence type="ECO:0000256" key="6">
    <source>
        <dbReference type="ARBA" id="ARBA00013321"/>
    </source>
</evidence>
<dbReference type="PANTHER" id="PTHR23152:SF4">
    <property type="entry name" value="2-OXOADIPATE DEHYDROGENASE COMPLEX COMPONENT E1"/>
    <property type="match status" value="1"/>
</dbReference>
<evidence type="ECO:0000256" key="10">
    <source>
        <dbReference type="ARBA" id="ARBA00030680"/>
    </source>
</evidence>
<dbReference type="InterPro" id="IPR042179">
    <property type="entry name" value="KGD_C_sf"/>
</dbReference>
<comment type="similarity">
    <text evidence="3">Belongs to the alpha-ketoglutarate dehydrogenase family.</text>
</comment>
<dbReference type="CDD" id="cd02016">
    <property type="entry name" value="TPP_E1_OGDC_like"/>
    <property type="match status" value="1"/>
</dbReference>
<dbReference type="GO" id="GO:0045252">
    <property type="term" value="C:oxoglutarate dehydrogenase complex"/>
    <property type="evidence" value="ECO:0007669"/>
    <property type="project" value="TreeGrafter"/>
</dbReference>
<dbReference type="RefSeq" id="WP_145079446.1">
    <property type="nucleotide sequence ID" value="NZ_CP036425.1"/>
</dbReference>
<gene>
    <name evidence="13" type="primary">sucA</name>
    <name evidence="13" type="ORF">KS4_29940</name>
</gene>
<evidence type="ECO:0000313" key="13">
    <source>
        <dbReference type="EMBL" id="QDU34917.1"/>
    </source>
</evidence>
<evidence type="ECO:0000256" key="7">
    <source>
        <dbReference type="ARBA" id="ARBA00023002"/>
    </source>
</evidence>
<keyword evidence="14" id="KW-1185">Reference proteome</keyword>
<dbReference type="AlphaFoldDB" id="A0A517YXG3"/>
<dbReference type="Gene3D" id="3.40.50.970">
    <property type="match status" value="1"/>
</dbReference>
<dbReference type="Gene3D" id="3.40.50.11610">
    <property type="entry name" value="Multifunctional 2-oxoglutarate metabolism enzyme, C-terminal domain"/>
    <property type="match status" value="1"/>
</dbReference>
<dbReference type="NCBIfam" id="NF006914">
    <property type="entry name" value="PRK09404.1"/>
    <property type="match status" value="1"/>
</dbReference>
<keyword evidence="9" id="KW-0324">Glycolysis</keyword>
<dbReference type="InterPro" id="IPR032106">
    <property type="entry name" value="2-oxogl_dehyd_N"/>
</dbReference>
<dbReference type="GO" id="GO:0030976">
    <property type="term" value="F:thiamine pyrophosphate binding"/>
    <property type="evidence" value="ECO:0007669"/>
    <property type="project" value="InterPro"/>
</dbReference>
<evidence type="ECO:0000313" key="14">
    <source>
        <dbReference type="Proteomes" id="UP000317369"/>
    </source>
</evidence>
<dbReference type="EC" id="1.2.4.2" evidence="5"/>
<protein>
    <recommendedName>
        <fullName evidence="6">2-oxoglutarate dehydrogenase E1 component</fullName>
        <ecNumber evidence="5">1.2.4.2</ecNumber>
    </recommendedName>
    <alternativeName>
        <fullName evidence="10">Alpha-ketoglutarate dehydrogenase</fullName>
    </alternativeName>
</protein>
<dbReference type="InterPro" id="IPR031717">
    <property type="entry name" value="ODO-1/KGD_C"/>
</dbReference>